<dbReference type="Proteomes" id="UP000648187">
    <property type="component" value="Unassembled WGS sequence"/>
</dbReference>
<reference evidence="2" key="1">
    <citation type="submission" date="2020-08" db="EMBL/GenBank/DDBJ databases">
        <title>Spodoptera exigua strain:BAW_Kor-Di-RS1 Genome sequencing and assembly.</title>
        <authorList>
            <person name="Kim J."/>
            <person name="Nam H.Y."/>
            <person name="Kwon M."/>
            <person name="Choi J.H."/>
            <person name="Cho S.R."/>
            <person name="Kim G.-H."/>
        </authorList>
    </citation>
    <scope>NUCLEOTIDE SEQUENCE</scope>
    <source>
        <strain evidence="2">BAW_Kor-Di-RS1</strain>
        <tissue evidence="2">Whole-body</tissue>
    </source>
</reference>
<comment type="caution">
    <text evidence="2">The sequence shown here is derived from an EMBL/GenBank/DDBJ whole genome shotgun (WGS) entry which is preliminary data.</text>
</comment>
<evidence type="ECO:0000256" key="1">
    <source>
        <dbReference type="SAM" id="MobiDB-lite"/>
    </source>
</evidence>
<feature type="region of interest" description="Disordered" evidence="1">
    <location>
        <begin position="227"/>
        <end position="261"/>
    </location>
</feature>
<dbReference type="AlphaFoldDB" id="A0A835GTP0"/>
<proteinExistence type="predicted"/>
<feature type="region of interest" description="Disordered" evidence="1">
    <location>
        <begin position="361"/>
        <end position="380"/>
    </location>
</feature>
<accession>A0A835GTP0</accession>
<organism evidence="2 3">
    <name type="scientific">Spodoptera exigua</name>
    <name type="common">Beet armyworm</name>
    <name type="synonym">Noctua fulgens</name>
    <dbReference type="NCBI Taxonomy" id="7107"/>
    <lineage>
        <taxon>Eukaryota</taxon>
        <taxon>Metazoa</taxon>
        <taxon>Ecdysozoa</taxon>
        <taxon>Arthropoda</taxon>
        <taxon>Hexapoda</taxon>
        <taxon>Insecta</taxon>
        <taxon>Pterygota</taxon>
        <taxon>Neoptera</taxon>
        <taxon>Endopterygota</taxon>
        <taxon>Lepidoptera</taxon>
        <taxon>Glossata</taxon>
        <taxon>Ditrysia</taxon>
        <taxon>Noctuoidea</taxon>
        <taxon>Noctuidae</taxon>
        <taxon>Amphipyrinae</taxon>
        <taxon>Spodoptera</taxon>
    </lineage>
</organism>
<keyword evidence="3" id="KW-1185">Reference proteome</keyword>
<sequence length="419" mass="45868">MVTACVCMYLGVLRRYLQRERHAVGVEVVVERDECAVHAALRQVVRVLLEQQQHTYITHNVLLPGQVVDVVVSRLCSPEGGLLEKAAEASWEPRGSVCRCSGTYLEVDGDEPALQPLVGPHEYVPGPQLCSAPSLLQRADAVANALQTRYAEEGSQTFPIHSWFMSPKASAAQAVPRGADGDVSDTISWIASLSFSRCSGLLIPGCKVPHTNLPLYLLVGERGHDGPGLDVGPAGGDVPGRHADPELEPGDDGGPVPQRERRARAHRLAQQLVPSWRSLDASWERATWARAVSWRHCCSGRPLARTDPGTILTIATVDSVLVGAVEQFNVIMKQNNLPSELLMPLFFCWCMEAMEAAEAAPARELPTGPPQVLAMPPPRDDAMPPRDSWLELDEMLLCGDLYVKYFKYSYWVPSSRSIV</sequence>
<evidence type="ECO:0000313" key="2">
    <source>
        <dbReference type="EMBL" id="KAF9422725.1"/>
    </source>
</evidence>
<gene>
    <name evidence="2" type="ORF">HW555_001719</name>
</gene>
<dbReference type="EMBL" id="JACKWZ010000014">
    <property type="protein sequence ID" value="KAF9422725.1"/>
    <property type="molecule type" value="Genomic_DNA"/>
</dbReference>
<name>A0A835GTP0_SPOEX</name>
<protein>
    <submittedName>
        <fullName evidence="2">Uncharacterized protein</fullName>
    </submittedName>
</protein>
<evidence type="ECO:0000313" key="3">
    <source>
        <dbReference type="Proteomes" id="UP000648187"/>
    </source>
</evidence>